<keyword evidence="2" id="KW-1185">Reference proteome</keyword>
<accession>A0AAN6MAC6</accession>
<comment type="caution">
    <text evidence="1">The sequence shown here is derived from an EMBL/GenBank/DDBJ whole genome shotgun (WGS) entry which is preliminary data.</text>
</comment>
<evidence type="ECO:0000313" key="1">
    <source>
        <dbReference type="EMBL" id="KAK3217616.1"/>
    </source>
</evidence>
<dbReference type="EMBL" id="WVTA01000001">
    <property type="protein sequence ID" value="KAK3217616.1"/>
    <property type="molecule type" value="Genomic_DNA"/>
</dbReference>
<name>A0AAN6MAC6_9PLEO</name>
<evidence type="ECO:0000313" key="2">
    <source>
        <dbReference type="Proteomes" id="UP001280581"/>
    </source>
</evidence>
<reference evidence="1 2" key="1">
    <citation type="submission" date="2021-02" db="EMBL/GenBank/DDBJ databases">
        <title>Genome assembly of Pseudopithomyces chartarum.</title>
        <authorList>
            <person name="Jauregui R."/>
            <person name="Singh J."/>
            <person name="Voisey C."/>
        </authorList>
    </citation>
    <scope>NUCLEOTIDE SEQUENCE [LARGE SCALE GENOMIC DNA]</scope>
    <source>
        <strain evidence="1 2">AGR01</strain>
    </source>
</reference>
<dbReference type="AlphaFoldDB" id="A0AAN6MAC6"/>
<gene>
    <name evidence="1" type="ORF">GRF29_1g3555784</name>
</gene>
<sequence>MTPSQTEIQANRAKLAECKRRCLACRDSALSTANLELKTQFVATGRAEQAKLAQLEQWFNRFGISMVDPAIKAKAEADQKTKVESIRRAASRMLAEATKLFDEAAALEKMDPMIAWNK</sequence>
<protein>
    <submittedName>
        <fullName evidence="1">Uncharacterized protein</fullName>
    </submittedName>
</protein>
<dbReference type="Proteomes" id="UP001280581">
    <property type="component" value="Unassembled WGS sequence"/>
</dbReference>
<organism evidence="1 2">
    <name type="scientific">Pseudopithomyces chartarum</name>
    <dbReference type="NCBI Taxonomy" id="1892770"/>
    <lineage>
        <taxon>Eukaryota</taxon>
        <taxon>Fungi</taxon>
        <taxon>Dikarya</taxon>
        <taxon>Ascomycota</taxon>
        <taxon>Pezizomycotina</taxon>
        <taxon>Dothideomycetes</taxon>
        <taxon>Pleosporomycetidae</taxon>
        <taxon>Pleosporales</taxon>
        <taxon>Massarineae</taxon>
        <taxon>Didymosphaeriaceae</taxon>
        <taxon>Pseudopithomyces</taxon>
    </lineage>
</organism>
<proteinExistence type="predicted"/>